<feature type="domain" description="Baseplate J-like C-terminal" evidence="4">
    <location>
        <begin position="274"/>
        <end position="358"/>
    </location>
</feature>
<reference evidence="5 6" key="1">
    <citation type="submission" date="2024-05" db="EMBL/GenBank/DDBJ databases">
        <authorList>
            <person name="De Oliveira J.P."/>
            <person name="Noriler S.A."/>
            <person name="De Oliveira A.G."/>
            <person name="Sipoli D.S."/>
        </authorList>
    </citation>
    <scope>NUCLEOTIDE SEQUENCE [LARGE SCALE GENOMIC DNA]</scope>
    <source>
        <strain evidence="5 6">LABIM192</strain>
    </source>
</reference>
<feature type="domain" description="Baseplate J-like central" evidence="3">
    <location>
        <begin position="198"/>
        <end position="269"/>
    </location>
</feature>
<evidence type="ECO:0000259" key="2">
    <source>
        <dbReference type="Pfam" id="PF04865"/>
    </source>
</evidence>
<evidence type="ECO:0000313" key="6">
    <source>
        <dbReference type="Proteomes" id="UP001462502"/>
    </source>
</evidence>
<protein>
    <submittedName>
        <fullName evidence="5">Baseplate J/gp47 family protein</fullName>
    </submittedName>
</protein>
<name>A0ABV0J2I6_9NEIS</name>
<feature type="domain" description="Baseplate protein J-like barrel" evidence="2">
    <location>
        <begin position="90"/>
        <end position="161"/>
    </location>
</feature>
<dbReference type="RefSeq" id="WP_347937729.1">
    <property type="nucleotide sequence ID" value="NZ_JBDXMI010000011.1"/>
</dbReference>
<evidence type="ECO:0000256" key="1">
    <source>
        <dbReference type="ARBA" id="ARBA00038087"/>
    </source>
</evidence>
<dbReference type="Proteomes" id="UP001462502">
    <property type="component" value="Unassembled WGS sequence"/>
</dbReference>
<evidence type="ECO:0000259" key="4">
    <source>
        <dbReference type="Pfam" id="PF26079"/>
    </source>
</evidence>
<evidence type="ECO:0000313" key="5">
    <source>
        <dbReference type="EMBL" id="MEO9387144.1"/>
    </source>
</evidence>
<proteinExistence type="inferred from homology"/>
<dbReference type="EMBL" id="JBDXMI010000011">
    <property type="protein sequence ID" value="MEO9387144.1"/>
    <property type="molecule type" value="Genomic_DNA"/>
</dbReference>
<dbReference type="InterPro" id="IPR058531">
    <property type="entry name" value="Baseplate_J_M"/>
</dbReference>
<comment type="caution">
    <text evidence="5">The sequence shown here is derived from an EMBL/GenBank/DDBJ whole genome shotgun (WGS) entry which is preliminary data.</text>
</comment>
<dbReference type="PANTHER" id="PTHR37829:SF3">
    <property type="entry name" value="PROTEIN JAYE-RELATED"/>
    <property type="match status" value="1"/>
</dbReference>
<dbReference type="Pfam" id="PF26078">
    <property type="entry name" value="Baseplate_J_M"/>
    <property type="match status" value="1"/>
</dbReference>
<dbReference type="PANTHER" id="PTHR37829">
    <property type="entry name" value="PHAGE-LIKE ELEMENT PBSX PROTEIN XKDT"/>
    <property type="match status" value="1"/>
</dbReference>
<organism evidence="5 6">
    <name type="scientific">Chromobacterium phragmitis</name>
    <dbReference type="NCBI Taxonomy" id="2202141"/>
    <lineage>
        <taxon>Bacteria</taxon>
        <taxon>Pseudomonadati</taxon>
        <taxon>Pseudomonadota</taxon>
        <taxon>Betaproteobacteria</taxon>
        <taxon>Neisseriales</taxon>
        <taxon>Chromobacteriaceae</taxon>
        <taxon>Chromobacterium</taxon>
    </lineage>
</organism>
<dbReference type="InterPro" id="IPR058530">
    <property type="entry name" value="Baseplate_J-like_C"/>
</dbReference>
<evidence type="ECO:0000259" key="3">
    <source>
        <dbReference type="Pfam" id="PF26078"/>
    </source>
</evidence>
<gene>
    <name evidence="5" type="ORF">ABI908_23905</name>
</gene>
<keyword evidence="6" id="KW-1185">Reference proteome</keyword>
<dbReference type="Pfam" id="PF26079">
    <property type="entry name" value="Baseplate_J_C"/>
    <property type="match status" value="1"/>
</dbReference>
<accession>A0ABV0J2I6</accession>
<dbReference type="Pfam" id="PF04865">
    <property type="entry name" value="Baseplate_J"/>
    <property type="match status" value="1"/>
</dbReference>
<dbReference type="InterPro" id="IPR006949">
    <property type="entry name" value="Barrel_Baseplate_J-like"/>
</dbReference>
<comment type="similarity">
    <text evidence="1">Belongs to the Mu gp47/PBSX XkdT family.</text>
</comment>
<sequence>MIPRQTLAEIARRVEAELTLQTASDPLRRNLFTPLARGLAGAVHGLYGHQDWIARQIHPMECDEDTLVSVHAAIWLPDGRKPPAAASGSARATGANKAPLPAGEQLARADGALFAVLDGVTLPDAGPAAATVRLICVQPGAAGNTEPGARLRLVNPVPGINGELEVLAPGLSGGADLESIDELRARVMEARYNSGQVGRAQDWELWAREVPGVTRAWAAPKLLGAGSIGVYFVRDGDPDMIPDAAEVAAVQDHLELTGTPFSEIYALAPIRRPIDFRIRLTPDTPAIRQAVTDALAALLASEGAPVRSGTTTPVTIPRSHITEQISGAPGEYDHQLLAPAADIVCGVGELAVMGNITWQ</sequence>
<dbReference type="InterPro" id="IPR052399">
    <property type="entry name" value="Phage_Baseplate_Assmbl_Protein"/>
</dbReference>